<dbReference type="InterPro" id="IPR023798">
    <property type="entry name" value="Ribosomal_uS7_dom"/>
</dbReference>
<keyword evidence="5 6" id="KW-0687">Ribonucleoprotein</keyword>
<evidence type="ECO:0000256" key="5">
    <source>
        <dbReference type="ARBA" id="ARBA00023274"/>
    </source>
</evidence>
<proteinExistence type="inferred from homology"/>
<evidence type="ECO:0000313" key="9">
    <source>
        <dbReference type="EMBL" id="OGN23712.1"/>
    </source>
</evidence>
<organism evidence="9 10">
    <name type="scientific">Candidatus Yanofskybacteria bacterium RIFCSPLOWO2_01_FULL_43_22</name>
    <dbReference type="NCBI Taxonomy" id="1802695"/>
    <lineage>
        <taxon>Bacteria</taxon>
        <taxon>Candidatus Yanofskyibacteriota</taxon>
    </lineage>
</organism>
<keyword evidence="2 6" id="KW-0699">rRNA-binding</keyword>
<dbReference type="GO" id="GO:0019843">
    <property type="term" value="F:rRNA binding"/>
    <property type="evidence" value="ECO:0007669"/>
    <property type="project" value="UniProtKB-UniRule"/>
</dbReference>
<dbReference type="GO" id="GO:0006412">
    <property type="term" value="P:translation"/>
    <property type="evidence" value="ECO:0007669"/>
    <property type="project" value="UniProtKB-UniRule"/>
</dbReference>
<accession>A0A1F8GE96</accession>
<dbReference type="FunFam" id="1.10.455.10:FF:000001">
    <property type="entry name" value="30S ribosomal protein S7"/>
    <property type="match status" value="1"/>
</dbReference>
<dbReference type="InterPro" id="IPR005717">
    <property type="entry name" value="Ribosomal_uS7_bac/org-type"/>
</dbReference>
<evidence type="ECO:0000256" key="2">
    <source>
        <dbReference type="ARBA" id="ARBA00022730"/>
    </source>
</evidence>
<keyword evidence="4 6" id="KW-0689">Ribosomal protein</keyword>
<dbReference type="InterPro" id="IPR036823">
    <property type="entry name" value="Ribosomal_uS7_dom_sf"/>
</dbReference>
<evidence type="ECO:0000256" key="6">
    <source>
        <dbReference type="HAMAP-Rule" id="MF_00480"/>
    </source>
</evidence>
<dbReference type="AlphaFoldDB" id="A0A1F8GE96"/>
<dbReference type="HAMAP" id="MF_00480_B">
    <property type="entry name" value="Ribosomal_uS7_B"/>
    <property type="match status" value="1"/>
</dbReference>
<gene>
    <name evidence="6" type="primary">rpsG</name>
    <name evidence="9" type="ORF">A3A13_00175</name>
</gene>
<evidence type="ECO:0000256" key="7">
    <source>
        <dbReference type="RuleBase" id="RU003619"/>
    </source>
</evidence>
<comment type="similarity">
    <text evidence="1 6 7">Belongs to the universal ribosomal protein uS7 family.</text>
</comment>
<dbReference type="InterPro" id="IPR000235">
    <property type="entry name" value="Ribosomal_uS7"/>
</dbReference>
<dbReference type="GO" id="GO:0003735">
    <property type="term" value="F:structural constituent of ribosome"/>
    <property type="evidence" value="ECO:0007669"/>
    <property type="project" value="InterPro"/>
</dbReference>
<dbReference type="Gene3D" id="1.10.455.10">
    <property type="entry name" value="Ribosomal protein S7 domain"/>
    <property type="match status" value="1"/>
</dbReference>
<dbReference type="CDD" id="cd14869">
    <property type="entry name" value="uS7_Bacteria"/>
    <property type="match status" value="1"/>
</dbReference>
<dbReference type="PANTHER" id="PTHR11205">
    <property type="entry name" value="RIBOSOMAL PROTEIN S7"/>
    <property type="match status" value="1"/>
</dbReference>
<comment type="function">
    <text evidence="6">One of the primary rRNA binding proteins, it binds directly to 16S rRNA where it nucleates assembly of the head domain of the 30S subunit. Is located at the subunit interface close to the decoding center, probably blocks exit of the E-site tRNA.</text>
</comment>
<dbReference type="PIRSF" id="PIRSF002122">
    <property type="entry name" value="RPS7p_RPS7a_RPS5e_RPS7o"/>
    <property type="match status" value="1"/>
</dbReference>
<comment type="caution">
    <text evidence="9">The sequence shown here is derived from an EMBL/GenBank/DDBJ whole genome shotgun (WGS) entry which is preliminary data.</text>
</comment>
<protein>
    <recommendedName>
        <fullName evidence="6">Small ribosomal subunit protein uS7</fullName>
    </recommendedName>
</protein>
<evidence type="ECO:0000313" key="10">
    <source>
        <dbReference type="Proteomes" id="UP000178911"/>
    </source>
</evidence>
<dbReference type="EMBL" id="MGKJ01000016">
    <property type="protein sequence ID" value="OGN23712.1"/>
    <property type="molecule type" value="Genomic_DNA"/>
</dbReference>
<evidence type="ECO:0000256" key="4">
    <source>
        <dbReference type="ARBA" id="ARBA00022980"/>
    </source>
</evidence>
<keyword evidence="3 6" id="KW-0694">RNA-binding</keyword>
<feature type="domain" description="Small ribosomal subunit protein uS7" evidence="8">
    <location>
        <begin position="2"/>
        <end position="148"/>
    </location>
</feature>
<dbReference type="PROSITE" id="PS00052">
    <property type="entry name" value="RIBOSOMAL_S7"/>
    <property type="match status" value="1"/>
</dbReference>
<keyword evidence="6" id="KW-0820">tRNA-binding</keyword>
<dbReference type="Pfam" id="PF00177">
    <property type="entry name" value="Ribosomal_S7"/>
    <property type="match status" value="1"/>
</dbReference>
<dbReference type="STRING" id="1802695.A3A13_00175"/>
<dbReference type="NCBIfam" id="TIGR01029">
    <property type="entry name" value="rpsG_bact"/>
    <property type="match status" value="1"/>
</dbReference>
<dbReference type="Proteomes" id="UP000178911">
    <property type="component" value="Unassembled WGS sequence"/>
</dbReference>
<dbReference type="GO" id="GO:0015935">
    <property type="term" value="C:small ribosomal subunit"/>
    <property type="evidence" value="ECO:0007669"/>
    <property type="project" value="InterPro"/>
</dbReference>
<evidence type="ECO:0000256" key="1">
    <source>
        <dbReference type="ARBA" id="ARBA00007151"/>
    </source>
</evidence>
<evidence type="ECO:0000259" key="8">
    <source>
        <dbReference type="Pfam" id="PF00177"/>
    </source>
</evidence>
<dbReference type="InterPro" id="IPR020606">
    <property type="entry name" value="Ribosomal_uS7_CS"/>
</dbReference>
<comment type="subunit">
    <text evidence="6">Part of the 30S ribosomal subunit. Contacts proteins S9 and S11.</text>
</comment>
<dbReference type="GO" id="GO:0000049">
    <property type="term" value="F:tRNA binding"/>
    <property type="evidence" value="ECO:0007669"/>
    <property type="project" value="UniProtKB-UniRule"/>
</dbReference>
<name>A0A1F8GE96_9BACT</name>
<dbReference type="SUPFAM" id="SSF47973">
    <property type="entry name" value="Ribosomal protein S7"/>
    <property type="match status" value="1"/>
</dbReference>
<sequence length="155" mass="17566">MRRLIKKRAVIDPDVRYSNVLVAKFINKIMEAGKKSVARKIVYSALELAEKQTKKPAIEVFEKAMENVSPTVELRSRRMGGANYQVPVEVRPERRTALAIRWIVESARAQKGKPMAARLAEEFVNAFNNAGGAIKKKQDVHRMAEANKAFAHFSW</sequence>
<evidence type="ECO:0000256" key="3">
    <source>
        <dbReference type="ARBA" id="ARBA00022884"/>
    </source>
</evidence>
<reference evidence="9 10" key="1">
    <citation type="journal article" date="2016" name="Nat. Commun.">
        <title>Thousands of microbial genomes shed light on interconnected biogeochemical processes in an aquifer system.</title>
        <authorList>
            <person name="Anantharaman K."/>
            <person name="Brown C.T."/>
            <person name="Hug L.A."/>
            <person name="Sharon I."/>
            <person name="Castelle C.J."/>
            <person name="Probst A.J."/>
            <person name="Thomas B.C."/>
            <person name="Singh A."/>
            <person name="Wilkins M.J."/>
            <person name="Karaoz U."/>
            <person name="Brodie E.L."/>
            <person name="Williams K.H."/>
            <person name="Hubbard S.S."/>
            <person name="Banfield J.F."/>
        </authorList>
    </citation>
    <scope>NUCLEOTIDE SEQUENCE [LARGE SCALE GENOMIC DNA]</scope>
</reference>